<evidence type="ECO:0000256" key="3">
    <source>
        <dbReference type="ARBA" id="ARBA00022448"/>
    </source>
</evidence>
<evidence type="ECO:0000256" key="6">
    <source>
        <dbReference type="ARBA" id="ARBA00022989"/>
    </source>
</evidence>
<comment type="subcellular location">
    <subcellularLocation>
        <location evidence="1">Mitochondrion membrane</location>
        <topology evidence="1">Multi-pass membrane protein</topology>
    </subcellularLocation>
</comment>
<evidence type="ECO:0000256" key="10">
    <source>
        <dbReference type="RuleBase" id="RU000488"/>
    </source>
</evidence>
<comment type="similarity">
    <text evidence="2 10">Belongs to the mitochondrial carrier (TC 2.A.29) family.</text>
</comment>
<dbReference type="PANTHER" id="PTHR45624">
    <property type="entry name" value="MITOCHONDRIAL BASIC AMINO ACIDS TRANSPORTER-RELATED"/>
    <property type="match status" value="1"/>
</dbReference>
<keyword evidence="7" id="KW-0496">Mitochondrion</keyword>
<evidence type="ECO:0000256" key="9">
    <source>
        <dbReference type="PROSITE-ProRule" id="PRU00282"/>
    </source>
</evidence>
<evidence type="ECO:0000256" key="2">
    <source>
        <dbReference type="ARBA" id="ARBA00006375"/>
    </source>
</evidence>
<evidence type="ECO:0000256" key="5">
    <source>
        <dbReference type="ARBA" id="ARBA00022737"/>
    </source>
</evidence>
<gene>
    <name evidence="11" type="ORF">MSPICULIGERA_LOCUS19809</name>
</gene>
<name>A0AA36D8H4_9BILA</name>
<accession>A0AA36D8H4</accession>
<evidence type="ECO:0000256" key="8">
    <source>
        <dbReference type="ARBA" id="ARBA00023136"/>
    </source>
</evidence>
<feature type="repeat" description="Solcar" evidence="9">
    <location>
        <begin position="218"/>
        <end position="300"/>
    </location>
</feature>
<dbReference type="Pfam" id="PF00153">
    <property type="entry name" value="Mito_carr"/>
    <property type="match status" value="3"/>
</dbReference>
<dbReference type="AlphaFoldDB" id="A0AA36D8H4"/>
<organism evidence="11 12">
    <name type="scientific">Mesorhabditis spiculigera</name>
    <dbReference type="NCBI Taxonomy" id="96644"/>
    <lineage>
        <taxon>Eukaryota</taxon>
        <taxon>Metazoa</taxon>
        <taxon>Ecdysozoa</taxon>
        <taxon>Nematoda</taxon>
        <taxon>Chromadorea</taxon>
        <taxon>Rhabditida</taxon>
        <taxon>Rhabditina</taxon>
        <taxon>Rhabditomorpha</taxon>
        <taxon>Rhabditoidea</taxon>
        <taxon>Rhabditidae</taxon>
        <taxon>Mesorhabditinae</taxon>
        <taxon>Mesorhabditis</taxon>
    </lineage>
</organism>
<evidence type="ECO:0000313" key="12">
    <source>
        <dbReference type="Proteomes" id="UP001177023"/>
    </source>
</evidence>
<dbReference type="PANTHER" id="PTHR45624:SF12">
    <property type="entry name" value="MITOCHONDRIAL ORNITHINE TRANSPORTER 1"/>
    <property type="match status" value="1"/>
</dbReference>
<protein>
    <recommendedName>
        <fullName evidence="13">Mitochondrial ornithine transporter 1</fullName>
    </recommendedName>
</protein>
<proteinExistence type="inferred from homology"/>
<keyword evidence="8 9" id="KW-0472">Membrane</keyword>
<evidence type="ECO:0000256" key="1">
    <source>
        <dbReference type="ARBA" id="ARBA00004225"/>
    </source>
</evidence>
<dbReference type="PROSITE" id="PS50920">
    <property type="entry name" value="SOLCAR"/>
    <property type="match status" value="3"/>
</dbReference>
<dbReference type="FunFam" id="1.50.40.10:FF:000146">
    <property type="entry name" value="Uncharacterized protein, isoform B"/>
    <property type="match status" value="1"/>
</dbReference>
<dbReference type="Proteomes" id="UP001177023">
    <property type="component" value="Unassembled WGS sequence"/>
</dbReference>
<reference evidence="11" key="1">
    <citation type="submission" date="2023-06" db="EMBL/GenBank/DDBJ databases">
        <authorList>
            <person name="Delattre M."/>
        </authorList>
    </citation>
    <scope>NUCLEOTIDE SEQUENCE</scope>
    <source>
        <strain evidence="11">AF72</strain>
    </source>
</reference>
<feature type="repeat" description="Solcar" evidence="9">
    <location>
        <begin position="119"/>
        <end position="207"/>
    </location>
</feature>
<feature type="repeat" description="Solcar" evidence="9">
    <location>
        <begin position="22"/>
        <end position="106"/>
    </location>
</feature>
<dbReference type="GO" id="GO:0031966">
    <property type="term" value="C:mitochondrial membrane"/>
    <property type="evidence" value="ECO:0007669"/>
    <property type="project" value="UniProtKB-SubCell"/>
</dbReference>
<dbReference type="Gene3D" id="1.50.40.10">
    <property type="entry name" value="Mitochondrial carrier domain"/>
    <property type="match status" value="1"/>
</dbReference>
<evidence type="ECO:0000256" key="4">
    <source>
        <dbReference type="ARBA" id="ARBA00022692"/>
    </source>
</evidence>
<evidence type="ECO:0000256" key="7">
    <source>
        <dbReference type="ARBA" id="ARBA00023128"/>
    </source>
</evidence>
<keyword evidence="5" id="KW-0677">Repeat</keyword>
<keyword evidence="3 10" id="KW-0813">Transport</keyword>
<dbReference type="SUPFAM" id="SSF103506">
    <property type="entry name" value="Mitochondrial carrier"/>
    <property type="match status" value="1"/>
</dbReference>
<dbReference type="InterPro" id="IPR050567">
    <property type="entry name" value="Mitochondrial_Carrier"/>
</dbReference>
<keyword evidence="12" id="KW-1185">Reference proteome</keyword>
<evidence type="ECO:0008006" key="13">
    <source>
        <dbReference type="Google" id="ProtNLM"/>
    </source>
</evidence>
<dbReference type="InterPro" id="IPR023395">
    <property type="entry name" value="MCP_dom_sf"/>
</dbReference>
<dbReference type="EMBL" id="CATQJA010002663">
    <property type="protein sequence ID" value="CAJ0581654.1"/>
    <property type="molecule type" value="Genomic_DNA"/>
</dbReference>
<dbReference type="GO" id="GO:1990575">
    <property type="term" value="P:mitochondrial L-ornithine transmembrane transport"/>
    <property type="evidence" value="ECO:0007669"/>
    <property type="project" value="TreeGrafter"/>
</dbReference>
<evidence type="ECO:0000313" key="11">
    <source>
        <dbReference type="EMBL" id="CAJ0581654.1"/>
    </source>
</evidence>
<dbReference type="GO" id="GO:0000064">
    <property type="term" value="F:L-ornithine transmembrane transporter activity"/>
    <property type="evidence" value="ECO:0007669"/>
    <property type="project" value="TreeGrafter"/>
</dbReference>
<dbReference type="InterPro" id="IPR018108">
    <property type="entry name" value="MCP_transmembrane"/>
</dbReference>
<keyword evidence="4 9" id="KW-0812">Transmembrane</keyword>
<sequence length="306" mass="32957">MKKDTKKEGAPVVVPAPGNPLKDGLIDFAAGTMGGIANVYAGQPLDTVKVKIQTFPHLYANWVVCLKETWGVSGLRGLYAGTVPALAANIAENAVLFAAYGYCQKAIGSLFGHPDPKAMSPLENAASGSFAACFAATVLCPTELVKCKLQAARELNPTKKFTPYSVCRQILKREGPRGFFTGMTPTLAREVPGYFFFFGVYETCRYMLTPVGKTKDEIGLFRTAVSGSFGGMALWASIFPADVVKSRMQVGVRGGFKHVLKQILKEQGIRGLYTGLLPTLIRSALASGCLFVCYEETSRVLQALCK</sequence>
<keyword evidence="6" id="KW-1133">Transmembrane helix</keyword>
<feature type="non-terminal residue" evidence="11">
    <location>
        <position position="306"/>
    </location>
</feature>
<comment type="caution">
    <text evidence="11">The sequence shown here is derived from an EMBL/GenBank/DDBJ whole genome shotgun (WGS) entry which is preliminary data.</text>
</comment>